<reference evidence="1 2" key="1">
    <citation type="submission" date="2018-03" db="EMBL/GenBank/DDBJ databases">
        <title>Genomic Encyclopedia of Archaeal and Bacterial Type Strains, Phase II (KMG-II): from individual species to whole genera.</title>
        <authorList>
            <person name="Goeker M."/>
        </authorList>
    </citation>
    <scope>NUCLEOTIDE SEQUENCE [LARGE SCALE GENOMIC DNA]</scope>
    <source>
        <strain evidence="1 2">DSM 27929</strain>
    </source>
</reference>
<proteinExistence type="predicted"/>
<evidence type="ECO:0000313" key="1">
    <source>
        <dbReference type="EMBL" id="PRY87073.1"/>
    </source>
</evidence>
<accession>A0A2T0WK36</accession>
<comment type="caution">
    <text evidence="1">The sequence shown here is derived from an EMBL/GenBank/DDBJ whole genome shotgun (WGS) entry which is preliminary data.</text>
</comment>
<gene>
    <name evidence="1" type="ORF">CLW00_107142</name>
</gene>
<keyword evidence="2" id="KW-1185">Reference proteome</keyword>
<evidence type="ECO:0000313" key="2">
    <source>
        <dbReference type="Proteomes" id="UP000238157"/>
    </source>
</evidence>
<dbReference type="EMBL" id="PVTR01000007">
    <property type="protein sequence ID" value="PRY87073.1"/>
    <property type="molecule type" value="Genomic_DNA"/>
</dbReference>
<dbReference type="OrthoDB" id="1247426at2"/>
<dbReference type="RefSeq" id="WP_106134095.1">
    <property type="nucleotide sequence ID" value="NZ_PVTR01000007.1"/>
</dbReference>
<organism evidence="1 2">
    <name type="scientific">Mongoliibacter ruber</name>
    <dbReference type="NCBI Taxonomy" id="1750599"/>
    <lineage>
        <taxon>Bacteria</taxon>
        <taxon>Pseudomonadati</taxon>
        <taxon>Bacteroidota</taxon>
        <taxon>Cytophagia</taxon>
        <taxon>Cytophagales</taxon>
        <taxon>Cyclobacteriaceae</taxon>
        <taxon>Mongoliibacter</taxon>
    </lineage>
</organism>
<protein>
    <submittedName>
        <fullName evidence="1">Uncharacterized protein</fullName>
    </submittedName>
</protein>
<name>A0A2T0WK36_9BACT</name>
<dbReference type="Proteomes" id="UP000238157">
    <property type="component" value="Unassembled WGS sequence"/>
</dbReference>
<dbReference type="AlphaFoldDB" id="A0A2T0WK36"/>
<sequence>MDKKEFLRQIQRRVAQTAVGPSAIRNQGASGLVEISRTYFEKTIDLKEFRNKLTSRNYILFLDDLSNDLKSKFPKGGQNWGAARKGLNLFFRDVVYNKYLADHLEIPTDLKDNFDTIRQLEVPLDRDVATSLTRIYDDLPKWTTIKELNSRLSKIYQDKALLHSDRKGIARIHLDLVFWRSGK</sequence>